<dbReference type="Pfam" id="PF11184">
    <property type="entry name" value="DUF2969"/>
    <property type="match status" value="1"/>
</dbReference>
<evidence type="ECO:0000313" key="2">
    <source>
        <dbReference type="Proteomes" id="UP000254924"/>
    </source>
</evidence>
<name>A0A380K7X7_9STRE</name>
<dbReference type="InterPro" id="IPR021351">
    <property type="entry name" value="DUF2969"/>
</dbReference>
<proteinExistence type="predicted"/>
<dbReference type="OrthoDB" id="2151809at2"/>
<dbReference type="RefSeq" id="WP_115269244.1">
    <property type="nucleotide sequence ID" value="NZ_JBNPNB010000026.1"/>
</dbReference>
<dbReference type="GeneID" id="78356659"/>
<sequence length="76" mass="8377">MAKKDKKIEIQLVDAKVTVNATSVDGSQLVIGKRIVGNIAELDGKFAVIKNEQVASFYKSLDQAIESIIEDYNLNH</sequence>
<dbReference type="AlphaFoldDB" id="A0A380K7X7"/>
<dbReference type="EMBL" id="UHFN01000007">
    <property type="protein sequence ID" value="SUN61123.1"/>
    <property type="molecule type" value="Genomic_DNA"/>
</dbReference>
<reference evidence="1 2" key="1">
    <citation type="submission" date="2018-06" db="EMBL/GenBank/DDBJ databases">
        <authorList>
            <consortium name="Pathogen Informatics"/>
            <person name="Doyle S."/>
        </authorList>
    </citation>
    <scope>NUCLEOTIDE SEQUENCE [LARGE SCALE GENOMIC DNA]</scope>
    <source>
        <strain evidence="1 2">NCTC12224</strain>
    </source>
</reference>
<keyword evidence="2" id="KW-1185">Reference proteome</keyword>
<organism evidence="1 2">
    <name type="scientific">Streptococcus hyointestinalis</name>
    <dbReference type="NCBI Taxonomy" id="1337"/>
    <lineage>
        <taxon>Bacteria</taxon>
        <taxon>Bacillati</taxon>
        <taxon>Bacillota</taxon>
        <taxon>Bacilli</taxon>
        <taxon>Lactobacillales</taxon>
        <taxon>Streptococcaceae</taxon>
        <taxon>Streptococcus</taxon>
    </lineage>
</organism>
<dbReference type="Proteomes" id="UP000254924">
    <property type="component" value="Unassembled WGS sequence"/>
</dbReference>
<protein>
    <submittedName>
        <fullName evidence="1">Protein of uncharacterized function (DUF2969)</fullName>
    </submittedName>
</protein>
<gene>
    <name evidence="1" type="ORF">NCTC12224_01335</name>
</gene>
<evidence type="ECO:0000313" key="1">
    <source>
        <dbReference type="EMBL" id="SUN61123.1"/>
    </source>
</evidence>
<accession>A0A380K7X7</accession>